<evidence type="ECO:0000256" key="5">
    <source>
        <dbReference type="ARBA" id="ARBA00023163"/>
    </source>
</evidence>
<keyword evidence="5" id="KW-0804">Transcription</keyword>
<dbReference type="Proteomes" id="UP000631114">
    <property type="component" value="Unassembled WGS sequence"/>
</dbReference>
<dbReference type="GO" id="GO:0003677">
    <property type="term" value="F:DNA binding"/>
    <property type="evidence" value="ECO:0007669"/>
    <property type="project" value="UniProtKB-KW"/>
</dbReference>
<dbReference type="SMART" id="SM00717">
    <property type="entry name" value="SANT"/>
    <property type="match status" value="2"/>
</dbReference>
<dbReference type="PROSITE" id="PS51294">
    <property type="entry name" value="HTH_MYB"/>
    <property type="match status" value="1"/>
</dbReference>
<keyword evidence="4" id="KW-0238">DNA-binding</keyword>
<sequence>MGRLPCCDKSNVKRGLWTAEEDAKVRAYVSENWPGNWTSVPKNAGLRRCGKSCRLRYTNYLRPDFKHDNFTSQEEELIISLHAAIGSRTHKDVKNHWNTKLRKKLCGMGIDPVTHRPCQMYEALVNTSEAECSNTINGEVSREKENEFFNDHIVLATNQVEGTHPQDSVEVTSQILAVTPLINGDEWRTIEKKKKTKKHVQRSPGKIDDPTLAMMKKVFSLARKKVKHLDGYIKEIWDERMGQTFACIHCGTFFREFDKAQKHVSKDHSALAKQFSKGK</sequence>
<comment type="caution">
    <text evidence="9">The sequence shown here is derived from an EMBL/GenBank/DDBJ whole genome shotgun (WGS) entry which is preliminary data.</text>
</comment>
<dbReference type="PROSITE" id="PS00028">
    <property type="entry name" value="ZINC_FINGER_C2H2_1"/>
    <property type="match status" value="1"/>
</dbReference>
<organism evidence="9 10">
    <name type="scientific">Coptis chinensis</name>
    <dbReference type="NCBI Taxonomy" id="261450"/>
    <lineage>
        <taxon>Eukaryota</taxon>
        <taxon>Viridiplantae</taxon>
        <taxon>Streptophyta</taxon>
        <taxon>Embryophyta</taxon>
        <taxon>Tracheophyta</taxon>
        <taxon>Spermatophyta</taxon>
        <taxon>Magnoliopsida</taxon>
        <taxon>Ranunculales</taxon>
        <taxon>Ranunculaceae</taxon>
        <taxon>Coptidoideae</taxon>
        <taxon>Coptis</taxon>
    </lineage>
</organism>
<dbReference type="InterPro" id="IPR013087">
    <property type="entry name" value="Znf_C2H2_type"/>
</dbReference>
<dbReference type="SUPFAM" id="SSF46689">
    <property type="entry name" value="Homeodomain-like"/>
    <property type="match status" value="1"/>
</dbReference>
<dbReference type="PROSITE" id="PS50090">
    <property type="entry name" value="MYB_LIKE"/>
    <property type="match status" value="1"/>
</dbReference>
<protein>
    <submittedName>
        <fullName evidence="9">Uncharacterized protein</fullName>
    </submittedName>
</protein>
<evidence type="ECO:0000256" key="3">
    <source>
        <dbReference type="ARBA" id="ARBA00023015"/>
    </source>
</evidence>
<keyword evidence="6" id="KW-0539">Nucleus</keyword>
<evidence type="ECO:0000313" key="10">
    <source>
        <dbReference type="Proteomes" id="UP000631114"/>
    </source>
</evidence>
<gene>
    <name evidence="9" type="ORF">IFM89_006097</name>
</gene>
<reference evidence="9 10" key="1">
    <citation type="submission" date="2020-10" db="EMBL/GenBank/DDBJ databases">
        <title>The Coptis chinensis genome and diversification of protoberbering-type alkaloids.</title>
        <authorList>
            <person name="Wang B."/>
            <person name="Shu S."/>
            <person name="Song C."/>
            <person name="Liu Y."/>
        </authorList>
    </citation>
    <scope>NUCLEOTIDE SEQUENCE [LARGE SCALE GENOMIC DNA]</scope>
    <source>
        <strain evidence="9">HL-2020</strain>
        <tissue evidence="9">Leaf</tissue>
    </source>
</reference>
<dbReference type="InterPro" id="IPR009057">
    <property type="entry name" value="Homeodomain-like_sf"/>
</dbReference>
<comment type="subcellular location">
    <subcellularLocation>
        <location evidence="1">Nucleus</location>
    </subcellularLocation>
</comment>
<evidence type="ECO:0000256" key="6">
    <source>
        <dbReference type="ARBA" id="ARBA00023242"/>
    </source>
</evidence>
<dbReference type="EMBL" id="JADFTS010000009">
    <property type="protein sequence ID" value="KAF9587843.1"/>
    <property type="molecule type" value="Genomic_DNA"/>
</dbReference>
<dbReference type="Gene3D" id="1.10.10.60">
    <property type="entry name" value="Homeodomain-like"/>
    <property type="match status" value="1"/>
</dbReference>
<dbReference type="OrthoDB" id="2143914at2759"/>
<keyword evidence="3" id="KW-0805">Transcription regulation</keyword>
<feature type="domain" description="HTH myb-type" evidence="8">
    <location>
        <begin position="9"/>
        <end position="65"/>
    </location>
</feature>
<feature type="domain" description="Myb-like" evidence="7">
    <location>
        <begin position="9"/>
        <end position="61"/>
    </location>
</feature>
<accession>A0A835LA77</accession>
<dbReference type="Pfam" id="PF00249">
    <property type="entry name" value="Myb_DNA-binding"/>
    <property type="match status" value="1"/>
</dbReference>
<dbReference type="CDD" id="cd00167">
    <property type="entry name" value="SANT"/>
    <property type="match status" value="1"/>
</dbReference>
<keyword evidence="10" id="KW-1185">Reference proteome</keyword>
<name>A0A835LA77_9MAGN</name>
<dbReference type="InterPro" id="IPR017930">
    <property type="entry name" value="Myb_dom"/>
</dbReference>
<evidence type="ECO:0000256" key="4">
    <source>
        <dbReference type="ARBA" id="ARBA00023125"/>
    </source>
</evidence>
<dbReference type="PANTHER" id="PTHR47994">
    <property type="entry name" value="F14D16.11-RELATED"/>
    <property type="match status" value="1"/>
</dbReference>
<evidence type="ECO:0000313" key="9">
    <source>
        <dbReference type="EMBL" id="KAF9587843.1"/>
    </source>
</evidence>
<dbReference type="GO" id="GO:0005634">
    <property type="term" value="C:nucleus"/>
    <property type="evidence" value="ECO:0007669"/>
    <property type="project" value="UniProtKB-SubCell"/>
</dbReference>
<dbReference type="FunFam" id="1.10.10.60:FF:000015">
    <property type="entry name" value="Transcription factor RAX3"/>
    <property type="match status" value="1"/>
</dbReference>
<evidence type="ECO:0000256" key="1">
    <source>
        <dbReference type="ARBA" id="ARBA00004123"/>
    </source>
</evidence>
<dbReference type="PANTHER" id="PTHR47994:SF5">
    <property type="entry name" value="F14D16.11-RELATED"/>
    <property type="match status" value="1"/>
</dbReference>
<proteinExistence type="predicted"/>
<dbReference type="InterPro" id="IPR001005">
    <property type="entry name" value="SANT/Myb"/>
</dbReference>
<dbReference type="AlphaFoldDB" id="A0A835LA77"/>
<dbReference type="InterPro" id="IPR015495">
    <property type="entry name" value="Myb_TF_plants"/>
</dbReference>
<evidence type="ECO:0000259" key="7">
    <source>
        <dbReference type="PROSITE" id="PS50090"/>
    </source>
</evidence>
<evidence type="ECO:0000256" key="2">
    <source>
        <dbReference type="ARBA" id="ARBA00022737"/>
    </source>
</evidence>
<keyword evidence="2" id="KW-0677">Repeat</keyword>
<evidence type="ECO:0000259" key="8">
    <source>
        <dbReference type="PROSITE" id="PS51294"/>
    </source>
</evidence>